<dbReference type="EMBL" id="JAZHXI010000017">
    <property type="protein sequence ID" value="KAL2062142.1"/>
    <property type="molecule type" value="Genomic_DNA"/>
</dbReference>
<proteinExistence type="predicted"/>
<evidence type="ECO:0000313" key="2">
    <source>
        <dbReference type="Proteomes" id="UP001595075"/>
    </source>
</evidence>
<keyword evidence="2" id="KW-1185">Reference proteome</keyword>
<name>A0ABR4BXL3_9HELO</name>
<protein>
    <submittedName>
        <fullName evidence="1">Uncharacterized protein</fullName>
    </submittedName>
</protein>
<gene>
    <name evidence="1" type="ORF">VTL71DRAFT_6408</name>
</gene>
<comment type="caution">
    <text evidence="1">The sequence shown here is derived from an EMBL/GenBank/DDBJ whole genome shotgun (WGS) entry which is preliminary data.</text>
</comment>
<organism evidence="1 2">
    <name type="scientific">Oculimacula yallundae</name>
    <dbReference type="NCBI Taxonomy" id="86028"/>
    <lineage>
        <taxon>Eukaryota</taxon>
        <taxon>Fungi</taxon>
        <taxon>Dikarya</taxon>
        <taxon>Ascomycota</taxon>
        <taxon>Pezizomycotina</taxon>
        <taxon>Leotiomycetes</taxon>
        <taxon>Helotiales</taxon>
        <taxon>Ploettnerulaceae</taxon>
        <taxon>Oculimacula</taxon>
    </lineage>
</organism>
<sequence length="230" mass="26986">MKSRSRFRRNILLCSFFTTPDANPAIKEGDEDAEYDPARDIPFGPDPIFRAELSSRNTARYWPSVGGLIVNEHLTSVEVNFFKLSRFVDTPRPPRPVQDPDEEDAFCGRLRLTGARWWRDYSDFDWAIVGRMRGVSKQEREALVLGWDNDAGVWVIREENRGDIYQTGRWMNAHTMEERWRAMNISGAVYHANPEDREPVKVLMDGFGEHEEEPPENYYYDNPRDYYRLI</sequence>
<dbReference type="Proteomes" id="UP001595075">
    <property type="component" value="Unassembled WGS sequence"/>
</dbReference>
<accession>A0ABR4BXL3</accession>
<evidence type="ECO:0000313" key="1">
    <source>
        <dbReference type="EMBL" id="KAL2062142.1"/>
    </source>
</evidence>
<reference evidence="1 2" key="1">
    <citation type="journal article" date="2024" name="Commun. Biol.">
        <title>Comparative genomic analysis of thermophilic fungi reveals convergent evolutionary adaptations and gene losses.</title>
        <authorList>
            <person name="Steindorff A.S."/>
            <person name="Aguilar-Pontes M.V."/>
            <person name="Robinson A.J."/>
            <person name="Andreopoulos B."/>
            <person name="LaButti K."/>
            <person name="Kuo A."/>
            <person name="Mondo S."/>
            <person name="Riley R."/>
            <person name="Otillar R."/>
            <person name="Haridas S."/>
            <person name="Lipzen A."/>
            <person name="Grimwood J."/>
            <person name="Schmutz J."/>
            <person name="Clum A."/>
            <person name="Reid I.D."/>
            <person name="Moisan M.C."/>
            <person name="Butler G."/>
            <person name="Nguyen T.T.M."/>
            <person name="Dewar K."/>
            <person name="Conant G."/>
            <person name="Drula E."/>
            <person name="Henrissat B."/>
            <person name="Hansel C."/>
            <person name="Singer S."/>
            <person name="Hutchinson M.I."/>
            <person name="de Vries R.P."/>
            <person name="Natvig D.O."/>
            <person name="Powell A.J."/>
            <person name="Tsang A."/>
            <person name="Grigoriev I.V."/>
        </authorList>
    </citation>
    <scope>NUCLEOTIDE SEQUENCE [LARGE SCALE GENOMIC DNA]</scope>
    <source>
        <strain evidence="1 2">CBS 494.80</strain>
    </source>
</reference>